<dbReference type="InterPro" id="IPR004688">
    <property type="entry name" value="Ni/Co_transpt"/>
</dbReference>
<dbReference type="Proteomes" id="UP001183535">
    <property type="component" value="Unassembled WGS sequence"/>
</dbReference>
<keyword evidence="11" id="KW-1185">Reference proteome</keyword>
<dbReference type="NCBIfam" id="TIGR00802">
    <property type="entry name" value="nico"/>
    <property type="match status" value="1"/>
</dbReference>
<dbReference type="GO" id="GO:0015099">
    <property type="term" value="F:nickel cation transmembrane transporter activity"/>
    <property type="evidence" value="ECO:0007669"/>
    <property type="project" value="UniProtKB-UniRule"/>
</dbReference>
<evidence type="ECO:0000313" key="11">
    <source>
        <dbReference type="Proteomes" id="UP001183535"/>
    </source>
</evidence>
<dbReference type="InterPro" id="IPR011541">
    <property type="entry name" value="Ni/Co_transpt_high_affinity"/>
</dbReference>
<comment type="caution">
    <text evidence="10">The sequence shown here is derived from an EMBL/GenBank/DDBJ whole genome shotgun (WGS) entry which is preliminary data.</text>
</comment>
<dbReference type="Pfam" id="PF03824">
    <property type="entry name" value="NicO"/>
    <property type="match status" value="1"/>
</dbReference>
<keyword evidence="7 8" id="KW-0472">Membrane</keyword>
<dbReference type="GO" id="GO:0005886">
    <property type="term" value="C:plasma membrane"/>
    <property type="evidence" value="ECO:0007669"/>
    <property type="project" value="UniProtKB-SubCell"/>
</dbReference>
<keyword evidence="4" id="KW-0533">Nickel</keyword>
<proteinExistence type="inferred from homology"/>
<name>A0ABD5EGV4_9ACTN</name>
<feature type="transmembrane region" description="Helical" evidence="8">
    <location>
        <begin position="298"/>
        <end position="324"/>
    </location>
</feature>
<keyword evidence="5 8" id="KW-0812">Transmembrane</keyword>
<feature type="transmembrane region" description="Helical" evidence="8">
    <location>
        <begin position="37"/>
        <end position="60"/>
    </location>
</feature>
<dbReference type="PANTHER" id="PTHR31611">
    <property type="entry name" value="HIGH-AFFINITY NICKEL TRANSPORT PROTEIN NIC1"/>
    <property type="match status" value="1"/>
</dbReference>
<sequence length="389" mass="41944">MTAAPDPAPTLPARTGAKRSIRHRVRHSMTRREWVRAGGMAAFIVALHVIGWFTLVAIVAPHHYSIGEKSFGVGIGVTAYTLGMRHAFDADHIAAIDNTTRKLMGEGGRPLSVGFWFSLGHSSVVFGLALLLSLGVRTLAGPVRDDGSALHDVTGLVGTTVSGAFLYVIAGINLVILAGIWKVFRRMRSGHFDEAALEEQLDNRGLMNRILGRFMKSITKSWQMYPLGLLFGLGFDTATEIALLVLAGSGAASGLPWYAILCLPVLFAAGMSLLDTIDGSFMNFAYGWAFSKPVRKVYYNLTVTGLSVAVALIIGTVELLGLLADRFHLHGPFWDWIAGLDLNAVGFVIVGLFLVTWVVALLVWKFGRIEEKWSAGLAGPADRPAGQNA</sequence>
<evidence type="ECO:0000256" key="7">
    <source>
        <dbReference type="ARBA" id="ARBA00023136"/>
    </source>
</evidence>
<evidence type="ECO:0000256" key="4">
    <source>
        <dbReference type="ARBA" id="ARBA00022596"/>
    </source>
</evidence>
<evidence type="ECO:0000256" key="6">
    <source>
        <dbReference type="ARBA" id="ARBA00022989"/>
    </source>
</evidence>
<feature type="transmembrane region" description="Helical" evidence="8">
    <location>
        <begin position="111"/>
        <end position="136"/>
    </location>
</feature>
<protein>
    <recommendedName>
        <fullName evidence="8">Nickel/cobalt efflux system</fullName>
    </recommendedName>
</protein>
<feature type="transmembrane region" description="Helical" evidence="8">
    <location>
        <begin position="255"/>
        <end position="277"/>
    </location>
</feature>
<organism evidence="10 11">
    <name type="scientific">Streptomyces doudnae</name>
    <dbReference type="NCBI Taxonomy" id="3075536"/>
    <lineage>
        <taxon>Bacteria</taxon>
        <taxon>Bacillati</taxon>
        <taxon>Actinomycetota</taxon>
        <taxon>Actinomycetes</taxon>
        <taxon>Kitasatosporales</taxon>
        <taxon>Streptomycetaceae</taxon>
        <taxon>Streptomyces</taxon>
    </lineage>
</organism>
<keyword evidence="3 8" id="KW-0813">Transport</keyword>
<dbReference type="EMBL" id="JAVRES010000001">
    <property type="protein sequence ID" value="MDT0433843.1"/>
    <property type="molecule type" value="Genomic_DNA"/>
</dbReference>
<feature type="region of interest" description="Disordered" evidence="9">
    <location>
        <begin position="1"/>
        <end position="20"/>
    </location>
</feature>
<reference evidence="11" key="1">
    <citation type="submission" date="2023-07" db="EMBL/GenBank/DDBJ databases">
        <title>30 novel species of actinomycetes from the DSMZ collection.</title>
        <authorList>
            <person name="Nouioui I."/>
        </authorList>
    </citation>
    <scope>NUCLEOTIDE SEQUENCE [LARGE SCALE GENOMIC DNA]</scope>
    <source>
        <strain evidence="11">DSM 41981</strain>
    </source>
</reference>
<feature type="transmembrane region" description="Helical" evidence="8">
    <location>
        <begin position="344"/>
        <end position="364"/>
    </location>
</feature>
<evidence type="ECO:0000256" key="9">
    <source>
        <dbReference type="SAM" id="MobiDB-lite"/>
    </source>
</evidence>
<accession>A0ABD5EGV4</accession>
<evidence type="ECO:0000256" key="1">
    <source>
        <dbReference type="ARBA" id="ARBA00004127"/>
    </source>
</evidence>
<feature type="transmembrane region" description="Helical" evidence="8">
    <location>
        <begin position="225"/>
        <end position="249"/>
    </location>
</feature>
<dbReference type="AlphaFoldDB" id="A0ABD5EGV4"/>
<evidence type="ECO:0000256" key="5">
    <source>
        <dbReference type="ARBA" id="ARBA00022692"/>
    </source>
</evidence>
<evidence type="ECO:0000256" key="2">
    <source>
        <dbReference type="ARBA" id="ARBA00010892"/>
    </source>
</evidence>
<feature type="compositionally biased region" description="Pro residues" evidence="9">
    <location>
        <begin position="1"/>
        <end position="10"/>
    </location>
</feature>
<dbReference type="PANTHER" id="PTHR31611:SF0">
    <property type="entry name" value="HIGH-AFFINITY NICKEL TRANSPORT PROTEIN NIC1"/>
    <property type="match status" value="1"/>
</dbReference>
<comment type="similarity">
    <text evidence="2 8">Belongs to the NiCoT transporter (TC 2.A.52) family.</text>
</comment>
<feature type="transmembrane region" description="Helical" evidence="8">
    <location>
        <begin position="156"/>
        <end position="181"/>
    </location>
</feature>
<dbReference type="GO" id="GO:0012505">
    <property type="term" value="C:endomembrane system"/>
    <property type="evidence" value="ECO:0007669"/>
    <property type="project" value="UniProtKB-SubCell"/>
</dbReference>
<comment type="subcellular location">
    <subcellularLocation>
        <location evidence="8">Cell membrane</location>
        <topology evidence="8">Multi-pass membrane protein</topology>
    </subcellularLocation>
    <subcellularLocation>
        <location evidence="1">Endomembrane system</location>
        <topology evidence="1">Multi-pass membrane protein</topology>
    </subcellularLocation>
</comment>
<dbReference type="RefSeq" id="WP_176729875.1">
    <property type="nucleotide sequence ID" value="NZ_JAVRES010000001.1"/>
</dbReference>
<keyword evidence="6 8" id="KW-1133">Transmembrane helix</keyword>
<evidence type="ECO:0000256" key="8">
    <source>
        <dbReference type="RuleBase" id="RU362101"/>
    </source>
</evidence>
<evidence type="ECO:0000313" key="10">
    <source>
        <dbReference type="EMBL" id="MDT0433843.1"/>
    </source>
</evidence>
<gene>
    <name evidence="10" type="ORF">RM877_04005</name>
</gene>
<evidence type="ECO:0000256" key="3">
    <source>
        <dbReference type="ARBA" id="ARBA00022448"/>
    </source>
</evidence>